<dbReference type="STRING" id="1005945.SAMN05216561_11420"/>
<gene>
    <name evidence="1" type="ORF">SAMN05216561_11420</name>
</gene>
<sequence>MSSQPLHLVGRVVPAAEFQPDPVEVAIAAERADGIARSHAHRVAGNHGRAHYEIQRSFQRQLRIAGLGTQDTVVDCVCGGRCKGAHR</sequence>
<dbReference type="AlphaFoldDB" id="A0A1I3LLK2"/>
<dbReference type="EMBL" id="FOQG01000014">
    <property type="protein sequence ID" value="SFI85592.1"/>
    <property type="molecule type" value="Genomic_DNA"/>
</dbReference>
<proteinExistence type="predicted"/>
<accession>A0A1I3LLK2</accession>
<reference evidence="1 2" key="1">
    <citation type="submission" date="2016-10" db="EMBL/GenBank/DDBJ databases">
        <authorList>
            <person name="de Groot N.N."/>
        </authorList>
    </citation>
    <scope>NUCLEOTIDE SEQUENCE [LARGE SCALE GENOMIC DNA]</scope>
    <source>
        <strain evidence="1 2">CGMCC 1.11156</strain>
    </source>
</reference>
<evidence type="ECO:0000313" key="2">
    <source>
        <dbReference type="Proteomes" id="UP000198649"/>
    </source>
</evidence>
<evidence type="ECO:0000313" key="1">
    <source>
        <dbReference type="EMBL" id="SFI85592.1"/>
    </source>
</evidence>
<keyword evidence="2" id="KW-1185">Reference proteome</keyword>
<dbReference type="Proteomes" id="UP000198649">
    <property type="component" value="Unassembled WGS sequence"/>
</dbReference>
<name>A0A1I3LLK2_9ACTN</name>
<protein>
    <submittedName>
        <fullName evidence="1">Uncharacterized protein</fullName>
    </submittedName>
</protein>
<organism evidence="1 2">
    <name type="scientific">Nocardioides psychrotolerans</name>
    <dbReference type="NCBI Taxonomy" id="1005945"/>
    <lineage>
        <taxon>Bacteria</taxon>
        <taxon>Bacillati</taxon>
        <taxon>Actinomycetota</taxon>
        <taxon>Actinomycetes</taxon>
        <taxon>Propionibacteriales</taxon>
        <taxon>Nocardioidaceae</taxon>
        <taxon>Nocardioides</taxon>
    </lineage>
</organism>
<dbReference type="RefSeq" id="WP_091115332.1">
    <property type="nucleotide sequence ID" value="NZ_BKAF01000017.1"/>
</dbReference>